<accession>A0A382JWZ6</accession>
<dbReference type="AlphaFoldDB" id="A0A382JWZ6"/>
<feature type="non-terminal residue" evidence="1">
    <location>
        <position position="1"/>
    </location>
</feature>
<protein>
    <submittedName>
        <fullName evidence="1">Uncharacterized protein</fullName>
    </submittedName>
</protein>
<gene>
    <name evidence="1" type="ORF">METZ01_LOCUS268607</name>
</gene>
<name>A0A382JWZ6_9ZZZZ</name>
<proteinExistence type="predicted"/>
<organism evidence="1">
    <name type="scientific">marine metagenome</name>
    <dbReference type="NCBI Taxonomy" id="408172"/>
    <lineage>
        <taxon>unclassified sequences</taxon>
        <taxon>metagenomes</taxon>
        <taxon>ecological metagenomes</taxon>
    </lineage>
</organism>
<evidence type="ECO:0000313" key="1">
    <source>
        <dbReference type="EMBL" id="SVC15753.1"/>
    </source>
</evidence>
<sequence length="26" mass="3081">LLRTFVFCINMKYSHIVQDGLQVKVK</sequence>
<dbReference type="EMBL" id="UINC01076509">
    <property type="protein sequence ID" value="SVC15753.1"/>
    <property type="molecule type" value="Genomic_DNA"/>
</dbReference>
<reference evidence="1" key="1">
    <citation type="submission" date="2018-05" db="EMBL/GenBank/DDBJ databases">
        <authorList>
            <person name="Lanie J.A."/>
            <person name="Ng W.-L."/>
            <person name="Kazmierczak K.M."/>
            <person name="Andrzejewski T.M."/>
            <person name="Davidsen T.M."/>
            <person name="Wayne K.J."/>
            <person name="Tettelin H."/>
            <person name="Glass J.I."/>
            <person name="Rusch D."/>
            <person name="Podicherti R."/>
            <person name="Tsui H.-C.T."/>
            <person name="Winkler M.E."/>
        </authorList>
    </citation>
    <scope>NUCLEOTIDE SEQUENCE</scope>
</reference>